<sequence length="240" mass="27094">MASRLAFSLARTLRGALRRPLSSASPIVGTARFSCVLSTPPAPLSSHRTNAVPCVVSSRRFLQSETSQKESKPSSPEDFEEGEWITIFRYPYIRHVQVFCRVKIYQCFAAFVVIPPLFLSEYMQWTPSHANGFLVSVMASATIVLFLTGFLCERVVGMMYVNKDCTKLRVARLNFWGRRQDHVYAVSDVAHFADVGQKWGAWYVQLHRYSSPRDPLVVSLKHGGIVDKELFSKVFGHDVA</sequence>
<name>A0ACB7TAQ3_HYAAI</name>
<keyword evidence="2" id="KW-1185">Reference proteome</keyword>
<reference evidence="1" key="1">
    <citation type="submission" date="2020-05" db="EMBL/GenBank/DDBJ databases">
        <title>Large-scale comparative analyses of tick genomes elucidate their genetic diversity and vector capacities.</title>
        <authorList>
            <person name="Jia N."/>
            <person name="Wang J."/>
            <person name="Shi W."/>
            <person name="Du L."/>
            <person name="Sun Y."/>
            <person name="Zhan W."/>
            <person name="Jiang J."/>
            <person name="Wang Q."/>
            <person name="Zhang B."/>
            <person name="Ji P."/>
            <person name="Sakyi L.B."/>
            <person name="Cui X."/>
            <person name="Yuan T."/>
            <person name="Jiang B."/>
            <person name="Yang W."/>
            <person name="Lam T.T.-Y."/>
            <person name="Chang Q."/>
            <person name="Ding S."/>
            <person name="Wang X."/>
            <person name="Zhu J."/>
            <person name="Ruan X."/>
            <person name="Zhao L."/>
            <person name="Wei J."/>
            <person name="Que T."/>
            <person name="Du C."/>
            <person name="Cheng J."/>
            <person name="Dai P."/>
            <person name="Han X."/>
            <person name="Huang E."/>
            <person name="Gao Y."/>
            <person name="Liu J."/>
            <person name="Shao H."/>
            <person name="Ye R."/>
            <person name="Li L."/>
            <person name="Wei W."/>
            <person name="Wang X."/>
            <person name="Wang C."/>
            <person name="Yang T."/>
            <person name="Huo Q."/>
            <person name="Li W."/>
            <person name="Guo W."/>
            <person name="Chen H."/>
            <person name="Zhou L."/>
            <person name="Ni X."/>
            <person name="Tian J."/>
            <person name="Zhou Y."/>
            <person name="Sheng Y."/>
            <person name="Liu T."/>
            <person name="Pan Y."/>
            <person name="Xia L."/>
            <person name="Li J."/>
            <person name="Zhao F."/>
            <person name="Cao W."/>
        </authorList>
    </citation>
    <scope>NUCLEOTIDE SEQUENCE</scope>
    <source>
        <strain evidence="1">Hyas-2018</strain>
    </source>
</reference>
<comment type="caution">
    <text evidence="1">The sequence shown here is derived from an EMBL/GenBank/DDBJ whole genome shotgun (WGS) entry which is preliminary data.</text>
</comment>
<accession>A0ACB7TAQ3</accession>
<dbReference type="EMBL" id="CM023490">
    <property type="protein sequence ID" value="KAH6943206.1"/>
    <property type="molecule type" value="Genomic_DNA"/>
</dbReference>
<evidence type="ECO:0000313" key="1">
    <source>
        <dbReference type="EMBL" id="KAH6943206.1"/>
    </source>
</evidence>
<dbReference type="Proteomes" id="UP000821845">
    <property type="component" value="Chromosome 10"/>
</dbReference>
<evidence type="ECO:0000313" key="2">
    <source>
        <dbReference type="Proteomes" id="UP000821845"/>
    </source>
</evidence>
<organism evidence="1 2">
    <name type="scientific">Hyalomma asiaticum</name>
    <name type="common">Tick</name>
    <dbReference type="NCBI Taxonomy" id="266040"/>
    <lineage>
        <taxon>Eukaryota</taxon>
        <taxon>Metazoa</taxon>
        <taxon>Ecdysozoa</taxon>
        <taxon>Arthropoda</taxon>
        <taxon>Chelicerata</taxon>
        <taxon>Arachnida</taxon>
        <taxon>Acari</taxon>
        <taxon>Parasitiformes</taxon>
        <taxon>Ixodida</taxon>
        <taxon>Ixodoidea</taxon>
        <taxon>Ixodidae</taxon>
        <taxon>Hyalomminae</taxon>
        <taxon>Hyalomma</taxon>
    </lineage>
</organism>
<proteinExistence type="predicted"/>
<protein>
    <submittedName>
        <fullName evidence="1">Uncharacterized protein</fullName>
    </submittedName>
</protein>
<gene>
    <name evidence="1" type="ORF">HPB50_017163</name>
</gene>